<keyword evidence="3" id="KW-1185">Reference proteome</keyword>
<dbReference type="EMBL" id="OX451739">
    <property type="protein sequence ID" value="CAI8610348.1"/>
    <property type="molecule type" value="Genomic_DNA"/>
</dbReference>
<evidence type="ECO:0000313" key="3">
    <source>
        <dbReference type="Proteomes" id="UP001157006"/>
    </source>
</evidence>
<proteinExistence type="predicted"/>
<evidence type="ECO:0000313" key="2">
    <source>
        <dbReference type="EMBL" id="CAI8610348.1"/>
    </source>
</evidence>
<reference evidence="2 3" key="1">
    <citation type="submission" date="2023-01" db="EMBL/GenBank/DDBJ databases">
        <authorList>
            <person name="Kreplak J."/>
        </authorList>
    </citation>
    <scope>NUCLEOTIDE SEQUENCE [LARGE SCALE GENOMIC DNA]</scope>
</reference>
<feature type="compositionally biased region" description="Basic residues" evidence="1">
    <location>
        <begin position="1"/>
        <end position="14"/>
    </location>
</feature>
<dbReference type="AlphaFoldDB" id="A0AAV1AM66"/>
<dbReference type="PANTHER" id="PTHR34222:SF99">
    <property type="entry name" value="PROTEIN, PUTATIVE-RELATED"/>
    <property type="match status" value="1"/>
</dbReference>
<protein>
    <submittedName>
        <fullName evidence="2">Uncharacterized protein</fullName>
    </submittedName>
</protein>
<evidence type="ECO:0000256" key="1">
    <source>
        <dbReference type="SAM" id="MobiDB-lite"/>
    </source>
</evidence>
<feature type="compositionally biased region" description="Polar residues" evidence="1">
    <location>
        <begin position="15"/>
        <end position="37"/>
    </location>
</feature>
<sequence>MTKTNLRRKNHQTRKPTVTVPQTKTIIANIQKPYTKSRTSDSRSKPTYASKPKATKICTYCNKPGHTIEICFKKHGLPPYLKRANMAQTATEEPDHDDSPTSQIEESQDVGFISEQHHALLALLQQATTTTEASIQHL</sequence>
<gene>
    <name evidence="2" type="ORF">VFH_IV177760</name>
</gene>
<feature type="region of interest" description="Disordered" evidence="1">
    <location>
        <begin position="83"/>
        <end position="108"/>
    </location>
</feature>
<name>A0AAV1AM66_VICFA</name>
<feature type="region of interest" description="Disordered" evidence="1">
    <location>
        <begin position="1"/>
        <end position="52"/>
    </location>
</feature>
<dbReference type="Proteomes" id="UP001157006">
    <property type="component" value="Chromosome 4"/>
</dbReference>
<organism evidence="2 3">
    <name type="scientific">Vicia faba</name>
    <name type="common">Broad bean</name>
    <name type="synonym">Faba vulgaris</name>
    <dbReference type="NCBI Taxonomy" id="3906"/>
    <lineage>
        <taxon>Eukaryota</taxon>
        <taxon>Viridiplantae</taxon>
        <taxon>Streptophyta</taxon>
        <taxon>Embryophyta</taxon>
        <taxon>Tracheophyta</taxon>
        <taxon>Spermatophyta</taxon>
        <taxon>Magnoliopsida</taxon>
        <taxon>eudicotyledons</taxon>
        <taxon>Gunneridae</taxon>
        <taxon>Pentapetalae</taxon>
        <taxon>rosids</taxon>
        <taxon>fabids</taxon>
        <taxon>Fabales</taxon>
        <taxon>Fabaceae</taxon>
        <taxon>Papilionoideae</taxon>
        <taxon>50 kb inversion clade</taxon>
        <taxon>NPAAA clade</taxon>
        <taxon>Hologalegina</taxon>
        <taxon>IRL clade</taxon>
        <taxon>Fabeae</taxon>
        <taxon>Vicia</taxon>
    </lineage>
</organism>
<accession>A0AAV1AM66</accession>
<dbReference type="PANTHER" id="PTHR34222">
    <property type="entry name" value="GAG_PRE-INTEGRS DOMAIN-CONTAINING PROTEIN"/>
    <property type="match status" value="1"/>
</dbReference>